<proteinExistence type="predicted"/>
<gene>
    <name evidence="2" type="ORF">Prum_081890</name>
</gene>
<accession>A0A6V8LKF0</accession>
<evidence type="ECO:0000256" key="1">
    <source>
        <dbReference type="SAM" id="Phobius"/>
    </source>
</evidence>
<feature type="transmembrane region" description="Helical" evidence="1">
    <location>
        <begin position="159"/>
        <end position="180"/>
    </location>
</feature>
<name>A0A6V8LKF0_9ACTN</name>
<reference evidence="2 3" key="2">
    <citation type="submission" date="2020-03" db="EMBL/GenBank/DDBJ databases">
        <authorList>
            <person name="Ichikawa N."/>
            <person name="Kimura A."/>
            <person name="Kitahashi Y."/>
            <person name="Uohara A."/>
        </authorList>
    </citation>
    <scope>NUCLEOTIDE SEQUENCE [LARGE SCALE GENOMIC DNA]</scope>
    <source>
        <strain evidence="2 3">NBRC 108638</strain>
    </source>
</reference>
<organism evidence="2 3">
    <name type="scientific">Phytohabitans rumicis</name>
    <dbReference type="NCBI Taxonomy" id="1076125"/>
    <lineage>
        <taxon>Bacteria</taxon>
        <taxon>Bacillati</taxon>
        <taxon>Actinomycetota</taxon>
        <taxon>Actinomycetes</taxon>
        <taxon>Micromonosporales</taxon>
        <taxon>Micromonosporaceae</taxon>
    </lineage>
</organism>
<dbReference type="Proteomes" id="UP000482960">
    <property type="component" value="Unassembled WGS sequence"/>
</dbReference>
<keyword evidence="1" id="KW-0472">Membrane</keyword>
<reference evidence="2 3" key="1">
    <citation type="submission" date="2020-03" db="EMBL/GenBank/DDBJ databases">
        <title>Whole genome shotgun sequence of Phytohabitans rumicis NBRC 108638.</title>
        <authorList>
            <person name="Komaki H."/>
            <person name="Tamura T."/>
        </authorList>
    </citation>
    <scope>NUCLEOTIDE SEQUENCE [LARGE SCALE GENOMIC DNA]</scope>
    <source>
        <strain evidence="2 3">NBRC 108638</strain>
    </source>
</reference>
<keyword evidence="1" id="KW-1133">Transmembrane helix</keyword>
<feature type="transmembrane region" description="Helical" evidence="1">
    <location>
        <begin position="126"/>
        <end position="144"/>
    </location>
</feature>
<dbReference type="RefSeq" id="WP_173081704.1">
    <property type="nucleotide sequence ID" value="NZ_BAABJB010000028.1"/>
</dbReference>
<evidence type="ECO:0000313" key="2">
    <source>
        <dbReference type="EMBL" id="GFJ94547.1"/>
    </source>
</evidence>
<sequence length="216" mass="22678">MSYRAAIEQLARAYAGVDAQRAEATEWYARQVAAVERATREAAAAVAAATESVAGAQQLVERVDAEADEVWRTTIRRLGPVAARYGGTPPPAPAPQGEAYNPHQVLEGALRLIDDAWRPGRMSRQAYPLLVLLSAVGAGVAVGLREAALWLGREHGGDLAVGLPVLALVVTLVAPLVGLWPAKVVADRRHVALDPTTITVVVAAGLATTATLLLAF</sequence>
<comment type="caution">
    <text evidence="2">The sequence shown here is derived from an EMBL/GenBank/DDBJ whole genome shotgun (WGS) entry which is preliminary data.</text>
</comment>
<keyword evidence="1" id="KW-0812">Transmembrane</keyword>
<dbReference type="EMBL" id="BLPG01000001">
    <property type="protein sequence ID" value="GFJ94547.1"/>
    <property type="molecule type" value="Genomic_DNA"/>
</dbReference>
<feature type="transmembrane region" description="Helical" evidence="1">
    <location>
        <begin position="192"/>
        <end position="215"/>
    </location>
</feature>
<dbReference type="AlphaFoldDB" id="A0A6V8LKF0"/>
<protein>
    <submittedName>
        <fullName evidence="2">Uncharacterized protein</fullName>
    </submittedName>
</protein>
<evidence type="ECO:0000313" key="3">
    <source>
        <dbReference type="Proteomes" id="UP000482960"/>
    </source>
</evidence>
<keyword evidence="3" id="KW-1185">Reference proteome</keyword>